<organism evidence="1 2">
    <name type="scientific">Salix suchowensis</name>
    <dbReference type="NCBI Taxonomy" id="1278906"/>
    <lineage>
        <taxon>Eukaryota</taxon>
        <taxon>Viridiplantae</taxon>
        <taxon>Streptophyta</taxon>
        <taxon>Embryophyta</taxon>
        <taxon>Tracheophyta</taxon>
        <taxon>Spermatophyta</taxon>
        <taxon>Magnoliopsida</taxon>
        <taxon>eudicotyledons</taxon>
        <taxon>Gunneridae</taxon>
        <taxon>Pentapetalae</taxon>
        <taxon>rosids</taxon>
        <taxon>fabids</taxon>
        <taxon>Malpighiales</taxon>
        <taxon>Salicaceae</taxon>
        <taxon>Saliceae</taxon>
        <taxon>Salix</taxon>
    </lineage>
</organism>
<proteinExistence type="predicted"/>
<reference evidence="1" key="2">
    <citation type="journal article" date="2023" name="Int. J. Mol. Sci.">
        <title>De Novo Assembly and Annotation of 11 Diverse Shrub Willow (Salix) Genomes Reveals Novel Gene Organization in Sex-Linked Regions.</title>
        <authorList>
            <person name="Hyden B."/>
            <person name="Feng K."/>
            <person name="Yates T.B."/>
            <person name="Jawdy S."/>
            <person name="Cereghino C."/>
            <person name="Smart L.B."/>
            <person name="Muchero W."/>
        </authorList>
    </citation>
    <scope>NUCLEOTIDE SEQUENCE</scope>
    <source>
        <tissue evidence="1">Shoot tip</tissue>
    </source>
</reference>
<keyword evidence="2" id="KW-1185">Reference proteome</keyword>
<protein>
    <submittedName>
        <fullName evidence="1">Uncharacterized protein</fullName>
    </submittedName>
</protein>
<evidence type="ECO:0000313" key="2">
    <source>
        <dbReference type="Proteomes" id="UP001141253"/>
    </source>
</evidence>
<name>A0ABQ8ZLB0_9ROSI</name>
<dbReference type="EMBL" id="JAPFFI010000027">
    <property type="protein sequence ID" value="KAJ6302635.1"/>
    <property type="molecule type" value="Genomic_DNA"/>
</dbReference>
<gene>
    <name evidence="1" type="ORF">OIU77_016675</name>
</gene>
<sequence length="99" mass="11692">MKYHYMHNSYLVVTGHNPKLRPCCIINETNTHLSCRTSKELETENIVTDAGDPIVESNGKWHDSIYKDKRICYRIYIWTLKKLILHEFFLPVHFKLGAI</sequence>
<reference evidence="1" key="1">
    <citation type="submission" date="2022-10" db="EMBL/GenBank/DDBJ databases">
        <authorList>
            <person name="Hyden B.L."/>
            <person name="Feng K."/>
            <person name="Yates T."/>
            <person name="Jawdy S."/>
            <person name="Smart L.B."/>
            <person name="Muchero W."/>
        </authorList>
    </citation>
    <scope>NUCLEOTIDE SEQUENCE</scope>
    <source>
        <tissue evidence="1">Shoot tip</tissue>
    </source>
</reference>
<accession>A0ABQ8ZLB0</accession>
<comment type="caution">
    <text evidence="1">The sequence shown here is derived from an EMBL/GenBank/DDBJ whole genome shotgun (WGS) entry which is preliminary data.</text>
</comment>
<dbReference type="Proteomes" id="UP001141253">
    <property type="component" value="Chromosome 16"/>
</dbReference>
<evidence type="ECO:0000313" key="1">
    <source>
        <dbReference type="EMBL" id="KAJ6302635.1"/>
    </source>
</evidence>